<proteinExistence type="predicted"/>
<evidence type="ECO:0000313" key="3">
    <source>
        <dbReference type="Proteomes" id="UP000761411"/>
    </source>
</evidence>
<feature type="transmembrane region" description="Helical" evidence="1">
    <location>
        <begin position="24"/>
        <end position="44"/>
    </location>
</feature>
<sequence>MYLFLSILLSVVLGYFLLAMGPIFGGIVAFGIIAGCLFRGVYLLNDIRKRIAVISPDVKEVQEQVQVPELVPEHLKSPSAYKKYLEGKQGSR</sequence>
<dbReference type="RefSeq" id="WP_213371559.1">
    <property type="nucleotide sequence ID" value="NZ_QTKX01000003.1"/>
</dbReference>
<dbReference type="AlphaFoldDB" id="A0A944GXT1"/>
<evidence type="ECO:0008006" key="4">
    <source>
        <dbReference type="Google" id="ProtNLM"/>
    </source>
</evidence>
<organism evidence="2 3">
    <name type="scientific">Mesobacillus boroniphilus</name>
    <dbReference type="NCBI Taxonomy" id="308892"/>
    <lineage>
        <taxon>Bacteria</taxon>
        <taxon>Bacillati</taxon>
        <taxon>Bacillota</taxon>
        <taxon>Bacilli</taxon>
        <taxon>Bacillales</taxon>
        <taxon>Bacillaceae</taxon>
        <taxon>Mesobacillus</taxon>
    </lineage>
</organism>
<reference evidence="2 3" key="1">
    <citation type="journal article" date="2021" name="Microorganisms">
        <title>Bacterial Dimethylsulfoniopropionate Biosynthesis in the East China Sea.</title>
        <authorList>
            <person name="Liu J."/>
            <person name="Zhang Y."/>
            <person name="Liu J."/>
            <person name="Zhong H."/>
            <person name="Williams B.T."/>
            <person name="Zheng Y."/>
            <person name="Curson A.R.J."/>
            <person name="Sun C."/>
            <person name="Sun H."/>
            <person name="Song D."/>
            <person name="Wagner Mackenzie B."/>
            <person name="Bermejo Martinez A."/>
            <person name="Todd J.D."/>
            <person name="Zhang X.H."/>
        </authorList>
    </citation>
    <scope>NUCLEOTIDE SEQUENCE [LARGE SCALE GENOMIC DNA]</scope>
    <source>
        <strain evidence="2 3">ESS08</strain>
    </source>
</reference>
<accession>A0A944GXT1</accession>
<dbReference type="Proteomes" id="UP000761411">
    <property type="component" value="Unassembled WGS sequence"/>
</dbReference>
<keyword evidence="3" id="KW-1185">Reference proteome</keyword>
<gene>
    <name evidence="2" type="ORF">DYI25_18075</name>
</gene>
<keyword evidence="1" id="KW-0472">Membrane</keyword>
<comment type="caution">
    <text evidence="2">The sequence shown here is derived from an EMBL/GenBank/DDBJ whole genome shotgun (WGS) entry which is preliminary data.</text>
</comment>
<protein>
    <recommendedName>
        <fullName evidence="4">ATP-dependent Lon protease</fullName>
    </recommendedName>
</protein>
<name>A0A944GXT1_9BACI</name>
<keyword evidence="1" id="KW-0812">Transmembrane</keyword>
<evidence type="ECO:0000313" key="2">
    <source>
        <dbReference type="EMBL" id="MBS8266333.1"/>
    </source>
</evidence>
<dbReference type="EMBL" id="QTKX01000003">
    <property type="protein sequence ID" value="MBS8266333.1"/>
    <property type="molecule type" value="Genomic_DNA"/>
</dbReference>
<evidence type="ECO:0000256" key="1">
    <source>
        <dbReference type="SAM" id="Phobius"/>
    </source>
</evidence>
<keyword evidence="1" id="KW-1133">Transmembrane helix</keyword>